<keyword evidence="2" id="KW-0378">Hydrolase</keyword>
<comment type="domain">
    <text evidence="2">A Gly-cisPro motif from one monomer fits into the active site of the other monomer to allow specific chiral rejection of L-amino acids.</text>
</comment>
<accession>A0ABX5PYG8</accession>
<evidence type="ECO:0000256" key="1">
    <source>
        <dbReference type="ARBA" id="ARBA00009673"/>
    </source>
</evidence>
<dbReference type="EMBL" id="QKZR01000002">
    <property type="protein sequence ID" value="PZX40996.1"/>
    <property type="molecule type" value="Genomic_DNA"/>
</dbReference>
<proteinExistence type="inferred from homology"/>
<dbReference type="HAMAP" id="MF_00518">
    <property type="entry name" value="Deacylase_Dtd"/>
    <property type="match status" value="1"/>
</dbReference>
<dbReference type="InterPro" id="IPR003732">
    <property type="entry name" value="Daa-tRNA_deacyls_DTD"/>
</dbReference>
<comment type="function">
    <text evidence="2">An aminoacyl-tRNA editing enzyme that deacylates mischarged D-aminoacyl-tRNAs. Also deacylates mischarged glycyl-tRNA(Ala), protecting cells against glycine mischarging by AlaRS. Acts via tRNA-based rather than protein-based catalysis; rejects L-amino acids rather than detecting D-amino acids in the active site. By recycling D-aminoacyl-tRNA to D-amino acids and free tRNA molecules, this enzyme counteracts the toxicity associated with the formation of D-aminoacyl-tRNA entities in vivo and helps enforce protein L-homochirality.</text>
</comment>
<dbReference type="CDD" id="cd00563">
    <property type="entry name" value="Dtyr_deacylase"/>
    <property type="match status" value="1"/>
</dbReference>
<reference evidence="3 4" key="1">
    <citation type="submission" date="2018-06" db="EMBL/GenBank/DDBJ databases">
        <title>Genomic Encyclopedia of Archaeal and Bacterial Type Strains, Phase II (KMG-II): from individual species to whole genera.</title>
        <authorList>
            <person name="Goeker M."/>
        </authorList>
    </citation>
    <scope>NUCLEOTIDE SEQUENCE [LARGE SCALE GENOMIC DNA]</scope>
    <source>
        <strain evidence="3 4">DSM 17205</strain>
    </source>
</reference>
<name>A0ABX5PYG8_9FLAO</name>
<keyword evidence="2" id="KW-0820">tRNA-binding</keyword>
<comment type="catalytic activity">
    <reaction evidence="2">
        <text>glycyl-tRNA(Ala) + H2O = tRNA(Ala) + glycine + H(+)</text>
        <dbReference type="Rhea" id="RHEA:53744"/>
        <dbReference type="Rhea" id="RHEA-COMP:9657"/>
        <dbReference type="Rhea" id="RHEA-COMP:13640"/>
        <dbReference type="ChEBI" id="CHEBI:15377"/>
        <dbReference type="ChEBI" id="CHEBI:15378"/>
        <dbReference type="ChEBI" id="CHEBI:57305"/>
        <dbReference type="ChEBI" id="CHEBI:78442"/>
        <dbReference type="ChEBI" id="CHEBI:78522"/>
    </reaction>
</comment>
<dbReference type="PANTHER" id="PTHR10472:SF5">
    <property type="entry name" value="D-AMINOACYL-TRNA DEACYLASE 1"/>
    <property type="match status" value="1"/>
</dbReference>
<dbReference type="InterPro" id="IPR023509">
    <property type="entry name" value="DTD-like_sf"/>
</dbReference>
<evidence type="ECO:0000256" key="2">
    <source>
        <dbReference type="HAMAP-Rule" id="MF_00518"/>
    </source>
</evidence>
<dbReference type="NCBIfam" id="TIGR00256">
    <property type="entry name" value="D-aminoacyl-tRNA deacylase"/>
    <property type="match status" value="1"/>
</dbReference>
<dbReference type="RefSeq" id="WP_015362531.1">
    <property type="nucleotide sequence ID" value="NZ_QKZR01000002.1"/>
</dbReference>
<dbReference type="Proteomes" id="UP000248584">
    <property type="component" value="Unassembled WGS sequence"/>
</dbReference>
<dbReference type="SUPFAM" id="SSF69500">
    <property type="entry name" value="DTD-like"/>
    <property type="match status" value="1"/>
</dbReference>
<comment type="caution">
    <text evidence="3">The sequence shown here is derived from an EMBL/GenBank/DDBJ whole genome shotgun (WGS) entry which is preliminary data.</text>
</comment>
<gene>
    <name evidence="2" type="primary">dtd</name>
    <name evidence="3" type="ORF">LX97_01775</name>
</gene>
<comment type="subcellular location">
    <subcellularLocation>
        <location evidence="2">Cytoplasm</location>
    </subcellularLocation>
</comment>
<evidence type="ECO:0000313" key="3">
    <source>
        <dbReference type="EMBL" id="PZX40996.1"/>
    </source>
</evidence>
<dbReference type="PANTHER" id="PTHR10472">
    <property type="entry name" value="D-TYROSYL-TRNA TYR DEACYLASE"/>
    <property type="match status" value="1"/>
</dbReference>
<evidence type="ECO:0000313" key="4">
    <source>
        <dbReference type="Proteomes" id="UP000248584"/>
    </source>
</evidence>
<dbReference type="EC" id="3.1.1.96" evidence="2"/>
<organism evidence="3 4">
    <name type="scientific">Nonlabens dokdonensis</name>
    <dbReference type="NCBI Taxonomy" id="328515"/>
    <lineage>
        <taxon>Bacteria</taxon>
        <taxon>Pseudomonadati</taxon>
        <taxon>Bacteroidota</taxon>
        <taxon>Flavobacteriia</taxon>
        <taxon>Flavobacteriales</taxon>
        <taxon>Flavobacteriaceae</taxon>
        <taxon>Nonlabens</taxon>
    </lineage>
</organism>
<comment type="subunit">
    <text evidence="2">Homodimer.</text>
</comment>
<feature type="short sequence motif" description="Gly-cisPro motif, important for rejection of L-amino acids" evidence="2">
    <location>
        <begin position="138"/>
        <end position="139"/>
    </location>
</feature>
<keyword evidence="2" id="KW-0694">RNA-binding</keyword>
<sequence>MRAVIQRVSEASVIIDNKQHAAIEQGLLILLGITHEDTQEDIDWLAGKIIGMRIFSDQEDKMNLSIQDIDGELLLISQFTLFANTKKGNRPSYINAARPEVAVPLYEAFLSTLSRKRDKEIKSGIFGADMKVALVNDGPVTIIIDSQDRNL</sequence>
<protein>
    <recommendedName>
        <fullName evidence="2">D-aminoacyl-tRNA deacylase</fullName>
        <shortName evidence="2">DTD</shortName>
        <ecNumber evidence="2">3.1.1.96</ecNumber>
    </recommendedName>
    <alternativeName>
        <fullName evidence="2">Gly-tRNA(Ala) deacylase</fullName>
        <ecNumber evidence="2">3.1.1.-</ecNumber>
    </alternativeName>
</protein>
<dbReference type="EC" id="3.1.1.-" evidence="2"/>
<keyword evidence="4" id="KW-1185">Reference proteome</keyword>
<comment type="catalytic activity">
    <reaction evidence="2">
        <text>a D-aminoacyl-tRNA + H2O = a tRNA + a D-alpha-amino acid + H(+)</text>
        <dbReference type="Rhea" id="RHEA:13953"/>
        <dbReference type="Rhea" id="RHEA-COMP:10123"/>
        <dbReference type="Rhea" id="RHEA-COMP:10124"/>
        <dbReference type="ChEBI" id="CHEBI:15377"/>
        <dbReference type="ChEBI" id="CHEBI:15378"/>
        <dbReference type="ChEBI" id="CHEBI:59871"/>
        <dbReference type="ChEBI" id="CHEBI:78442"/>
        <dbReference type="ChEBI" id="CHEBI:79333"/>
        <dbReference type="EC" id="3.1.1.96"/>
    </reaction>
</comment>
<comment type="similarity">
    <text evidence="1 2">Belongs to the DTD family.</text>
</comment>
<dbReference type="Gene3D" id="3.50.80.10">
    <property type="entry name" value="D-tyrosyl-tRNA(Tyr) deacylase"/>
    <property type="match status" value="1"/>
</dbReference>
<keyword evidence="2" id="KW-0963">Cytoplasm</keyword>
<dbReference type="Pfam" id="PF02580">
    <property type="entry name" value="Tyr_Deacylase"/>
    <property type="match status" value="1"/>
</dbReference>